<dbReference type="PANTHER" id="PTHR11537:SF254">
    <property type="entry name" value="POTASSIUM VOLTAGE-GATED CHANNEL PROTEIN SHAB"/>
    <property type="match status" value="1"/>
</dbReference>
<dbReference type="InterPro" id="IPR005821">
    <property type="entry name" value="Ion_trans_dom"/>
</dbReference>
<dbReference type="PRINTS" id="PR00169">
    <property type="entry name" value="KCHANNEL"/>
</dbReference>
<evidence type="ECO:0000256" key="9">
    <source>
        <dbReference type="ARBA" id="ARBA00023065"/>
    </source>
</evidence>
<evidence type="ECO:0000256" key="1">
    <source>
        <dbReference type="ARBA" id="ARBA00004141"/>
    </source>
</evidence>
<dbReference type="InterPro" id="IPR027359">
    <property type="entry name" value="Volt_channel_dom_sf"/>
</dbReference>
<dbReference type="SUPFAM" id="SSF81324">
    <property type="entry name" value="Voltage-gated potassium channels"/>
    <property type="match status" value="1"/>
</dbReference>
<keyword evidence="9" id="KW-0406">Ion transport</keyword>
<evidence type="ECO:0000256" key="5">
    <source>
        <dbReference type="ARBA" id="ARBA00022826"/>
    </source>
</evidence>
<keyword evidence="7" id="KW-0630">Potassium</keyword>
<name>A0A7G9YIM2_9EURY</name>
<evidence type="ECO:0000256" key="6">
    <source>
        <dbReference type="ARBA" id="ARBA00022882"/>
    </source>
</evidence>
<keyword evidence="10 12" id="KW-0472">Membrane</keyword>
<gene>
    <name evidence="14" type="ORF">DJFEGNLO_00010</name>
</gene>
<keyword evidence="11" id="KW-0407">Ion channel</keyword>
<evidence type="ECO:0000313" key="14">
    <source>
        <dbReference type="EMBL" id="QNO47856.1"/>
    </source>
</evidence>
<comment type="subcellular location">
    <subcellularLocation>
        <location evidence="1">Membrane</location>
        <topology evidence="1">Multi-pass membrane protein</topology>
    </subcellularLocation>
</comment>
<keyword evidence="5" id="KW-0631">Potassium channel</keyword>
<reference evidence="14" key="1">
    <citation type="submission" date="2020-06" db="EMBL/GenBank/DDBJ databases">
        <title>Unique genomic features of the anaerobic methanotrophic archaea.</title>
        <authorList>
            <person name="Chadwick G.L."/>
            <person name="Skennerton C.T."/>
            <person name="Laso-Perez R."/>
            <person name="Leu A.O."/>
            <person name="Speth D.R."/>
            <person name="Yu H."/>
            <person name="Morgan-Lang C."/>
            <person name="Hatzenpichler R."/>
            <person name="Goudeau D."/>
            <person name="Malmstrom R."/>
            <person name="Brazelton W.J."/>
            <person name="Woyke T."/>
            <person name="Hallam S.J."/>
            <person name="Tyson G.W."/>
            <person name="Wegener G."/>
            <person name="Boetius A."/>
            <person name="Orphan V."/>
        </authorList>
    </citation>
    <scope>NUCLEOTIDE SEQUENCE</scope>
</reference>
<evidence type="ECO:0000256" key="4">
    <source>
        <dbReference type="ARBA" id="ARBA00022692"/>
    </source>
</evidence>
<accession>A0A7G9YIM2</accession>
<evidence type="ECO:0000256" key="2">
    <source>
        <dbReference type="ARBA" id="ARBA00022448"/>
    </source>
</evidence>
<proteinExistence type="predicted"/>
<feature type="transmembrane region" description="Helical" evidence="12">
    <location>
        <begin position="69"/>
        <end position="91"/>
    </location>
</feature>
<evidence type="ECO:0000256" key="3">
    <source>
        <dbReference type="ARBA" id="ARBA00022538"/>
    </source>
</evidence>
<feature type="transmembrane region" description="Helical" evidence="12">
    <location>
        <begin position="97"/>
        <end position="116"/>
    </location>
</feature>
<dbReference type="Gene3D" id="1.20.120.350">
    <property type="entry name" value="Voltage-gated potassium channels. Chain C"/>
    <property type="match status" value="1"/>
</dbReference>
<dbReference type="EMBL" id="MT631280">
    <property type="protein sequence ID" value="QNO47856.1"/>
    <property type="molecule type" value="Genomic_DNA"/>
</dbReference>
<feature type="transmembrane region" description="Helical" evidence="12">
    <location>
        <begin position="128"/>
        <end position="148"/>
    </location>
</feature>
<evidence type="ECO:0000256" key="10">
    <source>
        <dbReference type="ARBA" id="ARBA00023136"/>
    </source>
</evidence>
<evidence type="ECO:0000256" key="11">
    <source>
        <dbReference type="ARBA" id="ARBA00023303"/>
    </source>
</evidence>
<keyword evidence="6" id="KW-0851">Voltage-gated channel</keyword>
<evidence type="ECO:0000256" key="7">
    <source>
        <dbReference type="ARBA" id="ARBA00022958"/>
    </source>
</evidence>
<sequence length="314" mass="36532">MAYFARCPKRTCICTASFVRGLQLYRLYYFRRVYINIPTNIYFMHSLRGTVKEEVAFYLNDTTTFAGRFIDLFIICLNLFTVLVFIAESYFHDANPSLFWNIEVITVSIFILEYILRFWVSEKKIKHVLEVYSVIDLVAIIPTFVTFLDLRFVRIFRVFRIFRFMRFVDIGAFLSEDMKMHEIRIIKIIFTIISIIFVASSFIYEAERVANPDINDLGSAMYFSIVTLTTVGFGDVVPVTPLGRLITVLMIFVSIALVPWQLGLLIKEFMLSISKKRSVTCKKCGLSQHDIDATHCKHCGSIIYHETEGDPRKR</sequence>
<feature type="domain" description="Ion transport" evidence="13">
    <location>
        <begin position="68"/>
        <end position="269"/>
    </location>
</feature>
<dbReference type="GO" id="GO:0008076">
    <property type="term" value="C:voltage-gated potassium channel complex"/>
    <property type="evidence" value="ECO:0007669"/>
    <property type="project" value="InterPro"/>
</dbReference>
<protein>
    <recommendedName>
        <fullName evidence="13">Ion transport domain-containing protein</fullName>
    </recommendedName>
</protein>
<dbReference type="AlphaFoldDB" id="A0A7G9YIM2"/>
<dbReference type="Pfam" id="PF00520">
    <property type="entry name" value="Ion_trans"/>
    <property type="match status" value="1"/>
</dbReference>
<keyword evidence="2" id="KW-0813">Transport</keyword>
<dbReference type="InterPro" id="IPR028325">
    <property type="entry name" value="VG_K_chnl"/>
</dbReference>
<keyword evidence="8 12" id="KW-1133">Transmembrane helix</keyword>
<feature type="transmembrane region" description="Helical" evidence="12">
    <location>
        <begin position="185"/>
        <end position="204"/>
    </location>
</feature>
<keyword evidence="4 12" id="KW-0812">Transmembrane</keyword>
<dbReference type="PANTHER" id="PTHR11537">
    <property type="entry name" value="VOLTAGE-GATED POTASSIUM CHANNEL"/>
    <property type="match status" value="1"/>
</dbReference>
<feature type="transmembrane region" description="Helical" evidence="12">
    <location>
        <begin position="245"/>
        <end position="266"/>
    </location>
</feature>
<dbReference type="GO" id="GO:0005249">
    <property type="term" value="F:voltage-gated potassium channel activity"/>
    <property type="evidence" value="ECO:0007669"/>
    <property type="project" value="InterPro"/>
</dbReference>
<organism evidence="14">
    <name type="scientific">Candidatus Methanogaster sp. ANME-2c ERB4</name>
    <dbReference type="NCBI Taxonomy" id="2759911"/>
    <lineage>
        <taxon>Archaea</taxon>
        <taxon>Methanobacteriati</taxon>
        <taxon>Methanobacteriota</taxon>
        <taxon>Stenosarchaea group</taxon>
        <taxon>Methanomicrobia</taxon>
        <taxon>Methanosarcinales</taxon>
        <taxon>ANME-2 cluster</taxon>
        <taxon>Candidatus Methanogasteraceae</taxon>
        <taxon>Candidatus Methanogaster</taxon>
    </lineage>
</organism>
<keyword evidence="3" id="KW-0633">Potassium transport</keyword>
<evidence type="ECO:0000259" key="13">
    <source>
        <dbReference type="Pfam" id="PF00520"/>
    </source>
</evidence>
<dbReference type="GO" id="GO:0001508">
    <property type="term" value="P:action potential"/>
    <property type="evidence" value="ECO:0007669"/>
    <property type="project" value="TreeGrafter"/>
</dbReference>
<evidence type="ECO:0000256" key="12">
    <source>
        <dbReference type="SAM" id="Phobius"/>
    </source>
</evidence>
<evidence type="ECO:0000256" key="8">
    <source>
        <dbReference type="ARBA" id="ARBA00022989"/>
    </source>
</evidence>
<dbReference type="Gene3D" id="1.10.287.70">
    <property type="match status" value="1"/>
</dbReference>